<evidence type="ECO:0000313" key="4">
    <source>
        <dbReference type="Proteomes" id="UP001551582"/>
    </source>
</evidence>
<dbReference type="Proteomes" id="UP001551582">
    <property type="component" value="Unassembled WGS sequence"/>
</dbReference>
<name>A0ABV3DZ26_9ACTN</name>
<accession>A0ABV3DZ26</accession>
<comment type="caution">
    <text evidence="3">The sequence shown here is derived from an EMBL/GenBank/DDBJ whole genome shotgun (WGS) entry which is preliminary data.</text>
</comment>
<feature type="transmembrane region" description="Helical" evidence="2">
    <location>
        <begin position="41"/>
        <end position="62"/>
    </location>
</feature>
<keyword evidence="4" id="KW-1185">Reference proteome</keyword>
<protein>
    <recommendedName>
        <fullName evidence="5">Integral membrane protein</fullName>
    </recommendedName>
</protein>
<reference evidence="3 4" key="1">
    <citation type="submission" date="2024-06" db="EMBL/GenBank/DDBJ databases">
        <title>The Natural Products Discovery Center: Release of the First 8490 Sequenced Strains for Exploring Actinobacteria Biosynthetic Diversity.</title>
        <authorList>
            <person name="Kalkreuter E."/>
            <person name="Kautsar S.A."/>
            <person name="Yang D."/>
            <person name="Bader C.D."/>
            <person name="Teijaro C.N."/>
            <person name="Fluegel L."/>
            <person name="Davis C.M."/>
            <person name="Simpson J.R."/>
            <person name="Lauterbach L."/>
            <person name="Steele A.D."/>
            <person name="Gui C."/>
            <person name="Meng S."/>
            <person name="Li G."/>
            <person name="Viehrig K."/>
            <person name="Ye F."/>
            <person name="Su P."/>
            <person name="Kiefer A.F."/>
            <person name="Nichols A."/>
            <person name="Cepeda A.J."/>
            <person name="Yan W."/>
            <person name="Fan B."/>
            <person name="Jiang Y."/>
            <person name="Adhikari A."/>
            <person name="Zheng C.-J."/>
            <person name="Schuster L."/>
            <person name="Cowan T.M."/>
            <person name="Smanski M.J."/>
            <person name="Chevrette M.G."/>
            <person name="De Carvalho L.P.S."/>
            <person name="Shen B."/>
        </authorList>
    </citation>
    <scope>NUCLEOTIDE SEQUENCE [LARGE SCALE GENOMIC DNA]</scope>
    <source>
        <strain evidence="3 4">NPDC048274</strain>
    </source>
</reference>
<keyword evidence="2" id="KW-0472">Membrane</keyword>
<feature type="transmembrane region" description="Helical" evidence="2">
    <location>
        <begin position="68"/>
        <end position="91"/>
    </location>
</feature>
<keyword evidence="2" id="KW-1133">Transmembrane helix</keyword>
<sequence>MAAYDPGMPSPSVAPDRRSDDVPPSGRTASGVDRVITGLSWWWVASPLILLTPAIALAMGFPEVREELGVVFGPAALVSALAAPAMGFVVALAGRRQRARRRFIVMAAVSGVPVLFFLVFGVLLAECPDGHHC</sequence>
<dbReference type="EMBL" id="JBEZLS010000002">
    <property type="protein sequence ID" value="MEU9350146.1"/>
    <property type="molecule type" value="Genomic_DNA"/>
</dbReference>
<evidence type="ECO:0008006" key="5">
    <source>
        <dbReference type="Google" id="ProtNLM"/>
    </source>
</evidence>
<feature type="transmembrane region" description="Helical" evidence="2">
    <location>
        <begin position="103"/>
        <end position="125"/>
    </location>
</feature>
<organism evidence="3 4">
    <name type="scientific">Streptomyces griseoloalbus</name>
    <dbReference type="NCBI Taxonomy" id="67303"/>
    <lineage>
        <taxon>Bacteria</taxon>
        <taxon>Bacillati</taxon>
        <taxon>Actinomycetota</taxon>
        <taxon>Actinomycetes</taxon>
        <taxon>Kitasatosporales</taxon>
        <taxon>Streptomycetaceae</taxon>
        <taxon>Streptomyces</taxon>
    </lineage>
</organism>
<feature type="region of interest" description="Disordered" evidence="1">
    <location>
        <begin position="1"/>
        <end position="28"/>
    </location>
</feature>
<gene>
    <name evidence="3" type="ORF">AB0D65_03805</name>
</gene>
<dbReference type="RefSeq" id="WP_359976773.1">
    <property type="nucleotide sequence ID" value="NZ_JBEZLS010000002.1"/>
</dbReference>
<keyword evidence="2" id="KW-0812">Transmembrane</keyword>
<evidence type="ECO:0000256" key="2">
    <source>
        <dbReference type="SAM" id="Phobius"/>
    </source>
</evidence>
<evidence type="ECO:0000313" key="3">
    <source>
        <dbReference type="EMBL" id="MEU9350146.1"/>
    </source>
</evidence>
<evidence type="ECO:0000256" key="1">
    <source>
        <dbReference type="SAM" id="MobiDB-lite"/>
    </source>
</evidence>
<proteinExistence type="predicted"/>